<dbReference type="InterPro" id="IPR019776">
    <property type="entry name" value="Flagellar_basal_body_rod_CS"/>
</dbReference>
<evidence type="ECO:0000259" key="7">
    <source>
        <dbReference type="Pfam" id="PF06429"/>
    </source>
</evidence>
<evidence type="ECO:0000259" key="6">
    <source>
        <dbReference type="Pfam" id="PF00460"/>
    </source>
</evidence>
<dbReference type="GO" id="GO:0009424">
    <property type="term" value="C:bacterial-type flagellum hook"/>
    <property type="evidence" value="ECO:0007669"/>
    <property type="project" value="TreeGrafter"/>
</dbReference>
<dbReference type="InterPro" id="IPR011491">
    <property type="entry name" value="FlgE_D2"/>
</dbReference>
<comment type="subcellular location">
    <subcellularLocation>
        <location evidence="1 5">Bacterial flagellum basal body</location>
    </subcellularLocation>
</comment>
<comment type="similarity">
    <text evidence="2 5">Belongs to the flagella basal body rod proteins family.</text>
</comment>
<proteinExistence type="inferred from homology"/>
<dbReference type="RefSeq" id="WP_006000286.1">
    <property type="nucleotide sequence ID" value="NZ_AAEW02000008.1"/>
</dbReference>
<dbReference type="GO" id="GO:0071978">
    <property type="term" value="P:bacterial-type flagellum-dependent swarming motility"/>
    <property type="evidence" value="ECO:0007669"/>
    <property type="project" value="TreeGrafter"/>
</dbReference>
<dbReference type="GO" id="GO:0009425">
    <property type="term" value="C:bacterial-type flagellum basal body"/>
    <property type="evidence" value="ECO:0007669"/>
    <property type="project" value="UniProtKB-SubCell"/>
</dbReference>
<comment type="caution">
    <text evidence="10">The sequence shown here is derived from an EMBL/GenBank/DDBJ whole genome shotgun (WGS) entry which is preliminary data.</text>
</comment>
<organism evidence="10 11">
    <name type="scientific">Desulfuromonas acetoxidans (strain DSM 684 / 11070)</name>
    <dbReference type="NCBI Taxonomy" id="281689"/>
    <lineage>
        <taxon>Bacteria</taxon>
        <taxon>Pseudomonadati</taxon>
        <taxon>Thermodesulfobacteriota</taxon>
        <taxon>Desulfuromonadia</taxon>
        <taxon>Desulfuromonadales</taxon>
        <taxon>Desulfuromonadaceae</taxon>
        <taxon>Desulfuromonas</taxon>
    </lineage>
</organism>
<protein>
    <recommendedName>
        <fullName evidence="3 5">Flagellar hook protein FlgE</fullName>
    </recommendedName>
</protein>
<feature type="domain" description="Flagellar basal body rod protein N-terminal" evidence="6">
    <location>
        <begin position="10"/>
        <end position="37"/>
    </location>
</feature>
<dbReference type="Pfam" id="PF00460">
    <property type="entry name" value="Flg_bb_rod"/>
    <property type="match status" value="1"/>
</dbReference>
<dbReference type="EMBL" id="AAEW02000008">
    <property type="protein sequence ID" value="EAT15811.1"/>
    <property type="molecule type" value="Genomic_DNA"/>
</dbReference>
<name>Q1JZT1_DESA6</name>
<dbReference type="PANTHER" id="PTHR30435">
    <property type="entry name" value="FLAGELLAR PROTEIN"/>
    <property type="match status" value="1"/>
</dbReference>
<reference evidence="10" key="1">
    <citation type="submission" date="2006-05" db="EMBL/GenBank/DDBJ databases">
        <title>Annotation of the draft genome assembly of Desulfuromonas acetoxidans DSM 684.</title>
        <authorList>
            <consortium name="US DOE Joint Genome Institute (JGI-ORNL)"/>
            <person name="Larimer F."/>
            <person name="Land M."/>
            <person name="Hauser L."/>
        </authorList>
    </citation>
    <scope>NUCLEOTIDE SEQUENCE [LARGE SCALE GENOMIC DNA]</scope>
    <source>
        <strain evidence="10">DSM 684</strain>
    </source>
</reference>
<evidence type="ECO:0000256" key="5">
    <source>
        <dbReference type="RuleBase" id="RU362116"/>
    </source>
</evidence>
<feature type="domain" description="Flagellar basal-body/hook protein C-terminal" evidence="7">
    <location>
        <begin position="504"/>
        <end position="546"/>
    </location>
</feature>
<dbReference type="InterPro" id="IPR001444">
    <property type="entry name" value="Flag_bb_rod_N"/>
</dbReference>
<comment type="function">
    <text evidence="5">A flexible structure which links the flagellar filament to the drive apparatus in the basal body.</text>
</comment>
<dbReference type="InterPro" id="IPR053967">
    <property type="entry name" value="LlgE_F_G-like_D1"/>
</dbReference>
<evidence type="ECO:0000313" key="11">
    <source>
        <dbReference type="Proteomes" id="UP000005695"/>
    </source>
</evidence>
<evidence type="ECO:0000259" key="9">
    <source>
        <dbReference type="Pfam" id="PF22692"/>
    </source>
</evidence>
<keyword evidence="4 5" id="KW-0975">Bacterial flagellum</keyword>
<dbReference type="Proteomes" id="UP000005695">
    <property type="component" value="Unassembled WGS sequence"/>
</dbReference>
<dbReference type="SUPFAM" id="SSF117143">
    <property type="entry name" value="Flagellar hook protein flgE"/>
    <property type="match status" value="1"/>
</dbReference>
<dbReference type="OrthoDB" id="9804559at2"/>
<dbReference type="InterPro" id="IPR010930">
    <property type="entry name" value="Flg_bb/hook_C_dom"/>
</dbReference>
<feature type="domain" description="Flagellar hook protein FlgE/F/G-like D1" evidence="9">
    <location>
        <begin position="88"/>
        <end position="150"/>
    </location>
</feature>
<dbReference type="NCBIfam" id="TIGR03506">
    <property type="entry name" value="FlgEFG_subfam"/>
    <property type="match status" value="1"/>
</dbReference>
<accession>Q1JZT1</accession>
<gene>
    <name evidence="10" type="ORF">Dace_2511</name>
</gene>
<dbReference type="InterPro" id="IPR037058">
    <property type="entry name" value="Falgellar_hook_FlgE_sf"/>
</dbReference>
<evidence type="ECO:0000259" key="8">
    <source>
        <dbReference type="Pfam" id="PF07559"/>
    </source>
</evidence>
<evidence type="ECO:0000256" key="2">
    <source>
        <dbReference type="ARBA" id="ARBA00009677"/>
    </source>
</evidence>
<dbReference type="Pfam" id="PF07559">
    <property type="entry name" value="FlgE_D2"/>
    <property type="match status" value="1"/>
</dbReference>
<dbReference type="Pfam" id="PF06429">
    <property type="entry name" value="Flg_bbr_C"/>
    <property type="match status" value="1"/>
</dbReference>
<evidence type="ECO:0000256" key="3">
    <source>
        <dbReference type="ARBA" id="ARBA00019015"/>
    </source>
</evidence>
<evidence type="ECO:0000256" key="1">
    <source>
        <dbReference type="ARBA" id="ARBA00004117"/>
    </source>
</evidence>
<dbReference type="InterPro" id="IPR020013">
    <property type="entry name" value="Flagellar_FlgE/F/G"/>
</dbReference>
<dbReference type="GO" id="GO:0005829">
    <property type="term" value="C:cytosol"/>
    <property type="evidence" value="ECO:0007669"/>
    <property type="project" value="TreeGrafter"/>
</dbReference>
<feature type="domain" description="Flagellar hook protein FlgE D2" evidence="8">
    <location>
        <begin position="168"/>
        <end position="429"/>
    </location>
</feature>
<dbReference type="PROSITE" id="PS00588">
    <property type="entry name" value="FLAGELLA_BB_ROD"/>
    <property type="match status" value="1"/>
</dbReference>
<dbReference type="Gene3D" id="2.60.98.20">
    <property type="entry name" value="Flagellar hook protein FlgE"/>
    <property type="match status" value="1"/>
</dbReference>
<keyword evidence="11" id="KW-1185">Reference proteome</keyword>
<dbReference type="AlphaFoldDB" id="Q1JZT1"/>
<dbReference type="PANTHER" id="PTHR30435:SF1">
    <property type="entry name" value="FLAGELLAR HOOK PROTEIN FLGE"/>
    <property type="match status" value="1"/>
</dbReference>
<sequence>MGIQSSLFSGVSGLNANGNALTVLGNNIANSNTIGFKSSRTIFSDLLSAEIAGSGGASQVGRGAGLSTVDNIFSQGTFETTESNTDLAIEGPGFFMVSDPGEASIYYTRAGAFNFDETGTLVNPEGYAVQGYYLNDAGETVGDLTDLTIETRSFSPANPTTKISLATNLNANDPYLGTQGDAVSPFDVNDPADTSNYASSVRIFDSLGREHLVTTYFNKLDPENNPDGVMQWESHTVVSESEVESPAKIAADDAALELAKATEVTALADLTAAQTALDADPTNAALIAARDAAQTAYDAANAALQTAEIDAADWVEVGRSILSFDTGGRLVNVLDVSDTISDGPLPDSERVYDPDGNLYVTSNTTDPDGNYYPLTTDVDLKVPQPTASTVSGALSWINEAEDTQAVDIIFDATQYSSESDVISQTQDGYATGTLVSLTVDNDGNILGNYSNGEPRKLARIALAKFSNPVGLAKAGNNLYEATDDSGTAIVGTVGSGVGKIFTNSLEMSNVDLAQEFVKMITTQRGFQANSKIITTTDELLGELINLKR</sequence>
<evidence type="ECO:0000256" key="4">
    <source>
        <dbReference type="ARBA" id="ARBA00023143"/>
    </source>
</evidence>
<evidence type="ECO:0000313" key="10">
    <source>
        <dbReference type="EMBL" id="EAT15811.1"/>
    </source>
</evidence>
<dbReference type="Pfam" id="PF22692">
    <property type="entry name" value="LlgE_F_G_D1"/>
    <property type="match status" value="1"/>
</dbReference>
<dbReference type="InterPro" id="IPR037925">
    <property type="entry name" value="FlgE/F/G-like"/>
</dbReference>
<reference evidence="10" key="2">
    <citation type="submission" date="2006-05" db="EMBL/GenBank/DDBJ databases">
        <title>Sequencing of the draft genome and assembly of Desulfuromonas acetoxidans DSM 684.</title>
        <authorList>
            <consortium name="US DOE Joint Genome Institute (JGI-PGF)"/>
            <person name="Copeland A."/>
            <person name="Lucas S."/>
            <person name="Lapidus A."/>
            <person name="Barry K."/>
            <person name="Detter J.C."/>
            <person name="Glavina del Rio T."/>
            <person name="Hammon N."/>
            <person name="Israni S."/>
            <person name="Dalin E."/>
            <person name="Tice H."/>
            <person name="Bruce D."/>
            <person name="Pitluck S."/>
            <person name="Richardson P."/>
        </authorList>
    </citation>
    <scope>NUCLEOTIDE SEQUENCE [LARGE SCALE GENOMIC DNA]</scope>
    <source>
        <strain evidence="10">DSM 684</strain>
    </source>
</reference>